<reference evidence="3" key="1">
    <citation type="journal article" date="2014" name="Int. J. Syst. Evol. Microbiol.">
        <title>Complete genome sequence of Corynebacterium casei LMG S-19264T (=DSM 44701T), isolated from a smear-ripened cheese.</title>
        <authorList>
            <consortium name="US DOE Joint Genome Institute (JGI-PGF)"/>
            <person name="Walter F."/>
            <person name="Albersmeier A."/>
            <person name="Kalinowski J."/>
            <person name="Ruckert C."/>
        </authorList>
    </citation>
    <scope>NUCLEOTIDE SEQUENCE</scope>
    <source>
        <strain evidence="3">JCM 4637</strain>
    </source>
</reference>
<feature type="compositionally biased region" description="Low complexity" evidence="1">
    <location>
        <begin position="1"/>
        <end position="19"/>
    </location>
</feature>
<sequence>MSATTPSPASTPSTTSTPPMRHRTIGSDPATRREVSVLALGAMLFGTYTDERTSYAILDRFAEAGGTFLDTSNNYSYWHDDSQGGQSERLLGRWLKSQGVADRMVIATKMGARPKAAGTGYIENREGLGAKAIREAVDRSREQLGIEKIDLLYTHIEDRTVDLSETVEALGETVREGAVGLLGTSNHATWRIERARTLAKAAGLPGYEVLQYQHSYLRPRFDIPFPLFPEGSLGHVGPDLASYLHAEPGLSLVAYSPLIGGAYVREDKPVPDDYDHPGTPARLAVLREVAAETGATPNQVVLSWQLGHALPLIPLAGASSVAQLDENLGALALELSPEQRARLDAAH</sequence>
<dbReference type="GO" id="GO:0005829">
    <property type="term" value="C:cytosol"/>
    <property type="evidence" value="ECO:0007669"/>
    <property type="project" value="TreeGrafter"/>
</dbReference>
<dbReference type="InterPro" id="IPR023210">
    <property type="entry name" value="NADP_OxRdtase_dom"/>
</dbReference>
<name>A0A919CD91_9ACTN</name>
<dbReference type="Proteomes" id="UP000638353">
    <property type="component" value="Unassembled WGS sequence"/>
</dbReference>
<evidence type="ECO:0000259" key="2">
    <source>
        <dbReference type="Pfam" id="PF00248"/>
    </source>
</evidence>
<feature type="domain" description="NADP-dependent oxidoreductase" evidence="2">
    <location>
        <begin position="38"/>
        <end position="346"/>
    </location>
</feature>
<dbReference type="Gene3D" id="3.20.20.100">
    <property type="entry name" value="NADP-dependent oxidoreductase domain"/>
    <property type="match status" value="1"/>
</dbReference>
<accession>A0A919CD91</accession>
<gene>
    <name evidence="3" type="ORF">GCM10010334_57650</name>
</gene>
<dbReference type="InterPro" id="IPR050523">
    <property type="entry name" value="AKR_Detox_Biosynth"/>
</dbReference>
<evidence type="ECO:0000313" key="3">
    <source>
        <dbReference type="EMBL" id="GHD06162.1"/>
    </source>
</evidence>
<evidence type="ECO:0000313" key="4">
    <source>
        <dbReference type="Proteomes" id="UP000638353"/>
    </source>
</evidence>
<comment type="caution">
    <text evidence="3">The sequence shown here is derived from an EMBL/GenBank/DDBJ whole genome shotgun (WGS) entry which is preliminary data.</text>
</comment>
<dbReference type="AlphaFoldDB" id="A0A919CD91"/>
<organism evidence="3 4">
    <name type="scientific">Streptomyces finlayi</name>
    <dbReference type="NCBI Taxonomy" id="67296"/>
    <lineage>
        <taxon>Bacteria</taxon>
        <taxon>Bacillati</taxon>
        <taxon>Actinomycetota</taxon>
        <taxon>Actinomycetes</taxon>
        <taxon>Kitasatosporales</taxon>
        <taxon>Streptomycetaceae</taxon>
        <taxon>Streptomyces</taxon>
    </lineage>
</organism>
<dbReference type="PANTHER" id="PTHR43364:SF6">
    <property type="entry name" value="OXIDOREDUCTASE-RELATED"/>
    <property type="match status" value="1"/>
</dbReference>
<dbReference type="SUPFAM" id="SSF51430">
    <property type="entry name" value="NAD(P)-linked oxidoreductase"/>
    <property type="match status" value="1"/>
</dbReference>
<feature type="region of interest" description="Disordered" evidence="1">
    <location>
        <begin position="1"/>
        <end position="30"/>
    </location>
</feature>
<protein>
    <submittedName>
        <fullName evidence="3">Oxidoreductase</fullName>
    </submittedName>
</protein>
<dbReference type="InterPro" id="IPR036812">
    <property type="entry name" value="NAD(P)_OxRdtase_dom_sf"/>
</dbReference>
<dbReference type="PANTHER" id="PTHR43364">
    <property type="entry name" value="NADH-SPECIFIC METHYLGLYOXAL REDUCTASE-RELATED"/>
    <property type="match status" value="1"/>
</dbReference>
<proteinExistence type="predicted"/>
<reference evidence="3" key="2">
    <citation type="submission" date="2020-09" db="EMBL/GenBank/DDBJ databases">
        <authorList>
            <person name="Sun Q."/>
            <person name="Ohkuma M."/>
        </authorList>
    </citation>
    <scope>NUCLEOTIDE SEQUENCE</scope>
    <source>
        <strain evidence="3">JCM 4637</strain>
    </source>
</reference>
<evidence type="ECO:0000256" key="1">
    <source>
        <dbReference type="SAM" id="MobiDB-lite"/>
    </source>
</evidence>
<dbReference type="EMBL" id="BMVC01000012">
    <property type="protein sequence ID" value="GHD06162.1"/>
    <property type="molecule type" value="Genomic_DNA"/>
</dbReference>
<dbReference type="Pfam" id="PF00248">
    <property type="entry name" value="Aldo_ket_red"/>
    <property type="match status" value="1"/>
</dbReference>